<comment type="similarity">
    <text evidence="1">Belongs to the FemABX family.</text>
</comment>
<evidence type="ECO:0000256" key="3">
    <source>
        <dbReference type="ARBA" id="ARBA00022960"/>
    </source>
</evidence>
<dbReference type="AlphaFoldDB" id="A0A7X2NQF0"/>
<reference evidence="7 8" key="1">
    <citation type="submission" date="2019-08" db="EMBL/GenBank/DDBJ databases">
        <title>In-depth cultivation of the pig gut microbiome towards novel bacterial diversity and tailored functional studies.</title>
        <authorList>
            <person name="Wylensek D."/>
            <person name="Hitch T.C.A."/>
            <person name="Clavel T."/>
        </authorList>
    </citation>
    <scope>NUCLEOTIDE SEQUENCE [LARGE SCALE GENOMIC DNA]</scope>
    <source>
        <strain evidence="7 8">Oil+RF-744-GAM-WT-6</strain>
    </source>
</reference>
<dbReference type="Gene3D" id="3.40.630.30">
    <property type="match status" value="2"/>
</dbReference>
<keyword evidence="2 7" id="KW-0808">Transferase</keyword>
<evidence type="ECO:0000256" key="1">
    <source>
        <dbReference type="ARBA" id="ARBA00009943"/>
    </source>
</evidence>
<dbReference type="Pfam" id="PF02388">
    <property type="entry name" value="FemAB"/>
    <property type="match status" value="1"/>
</dbReference>
<dbReference type="PROSITE" id="PS51191">
    <property type="entry name" value="FEMABX"/>
    <property type="match status" value="1"/>
</dbReference>
<dbReference type="RefSeq" id="WP_154502282.1">
    <property type="nucleotide sequence ID" value="NZ_VUMN01000001.1"/>
</dbReference>
<dbReference type="InterPro" id="IPR016181">
    <property type="entry name" value="Acyl_CoA_acyltransferase"/>
</dbReference>
<dbReference type="Proteomes" id="UP000461880">
    <property type="component" value="Unassembled WGS sequence"/>
</dbReference>
<evidence type="ECO:0000313" key="7">
    <source>
        <dbReference type="EMBL" id="MSS57525.1"/>
    </source>
</evidence>
<dbReference type="PANTHER" id="PTHR36174">
    <property type="entry name" value="LIPID II:GLYCINE GLYCYLTRANSFERASE"/>
    <property type="match status" value="1"/>
</dbReference>
<dbReference type="GO" id="GO:0009252">
    <property type="term" value="P:peptidoglycan biosynthetic process"/>
    <property type="evidence" value="ECO:0007669"/>
    <property type="project" value="UniProtKB-KW"/>
</dbReference>
<dbReference type="InterPro" id="IPR003447">
    <property type="entry name" value="FEMABX"/>
</dbReference>
<proteinExistence type="inferred from homology"/>
<comment type="caution">
    <text evidence="7">The sequence shown here is derived from an EMBL/GenBank/DDBJ whole genome shotgun (WGS) entry which is preliminary data.</text>
</comment>
<sequence>MKSELIRDRSILDEFVKSSPSVHYMKTSMWGEFRRQTAKETYEMLGFYEEDGTLRATAMVLLGSFMGHSYAYVPWGPAMDYTDESLRKEVFTLLKQYAEQKQVTFLRTDPNVVRCHHQIDGPVIDDGFSNEAVTEELKQLGYRHKGYGYAYNGSWTNRFTLIADLSGSMDEIVSHYAKARRTSLNRHRIIGVSTRIGSEADLPALMEFETMLAEQDGFKPHPKKFFQALLESFGNHAVLYVTDINLRQMVQGIETELESGKYDKDPEAKASKEKQLAHAGDLLSEYGASVPIACGLFIRYGRMSWDLYTYNHKEFSFVQPVDNLHRFAMEDMKSHGVTRYDMCGFSGVTTKDDPEYGLYAYKKSFGPEFIEQIGEFDYPVKAKGYESFLRQKDFEVRARHKWWKIAYRRK</sequence>
<gene>
    <name evidence="7" type="ORF">FYJ51_01185</name>
</gene>
<dbReference type="GO" id="GO:0071555">
    <property type="term" value="P:cell wall organization"/>
    <property type="evidence" value="ECO:0007669"/>
    <property type="project" value="UniProtKB-KW"/>
</dbReference>
<evidence type="ECO:0000256" key="6">
    <source>
        <dbReference type="ARBA" id="ARBA00023316"/>
    </source>
</evidence>
<dbReference type="EMBL" id="VUMN01000001">
    <property type="protein sequence ID" value="MSS57525.1"/>
    <property type="molecule type" value="Genomic_DNA"/>
</dbReference>
<keyword evidence="8" id="KW-1185">Reference proteome</keyword>
<protein>
    <submittedName>
        <fullName evidence="7">Aminoacyltransferase</fullName>
    </submittedName>
</protein>
<keyword evidence="6" id="KW-0961">Cell wall biogenesis/degradation</keyword>
<dbReference type="Gene3D" id="1.20.58.90">
    <property type="match status" value="1"/>
</dbReference>
<keyword evidence="5 7" id="KW-0012">Acyltransferase</keyword>
<dbReference type="InterPro" id="IPR050644">
    <property type="entry name" value="PG_Glycine_Bridge_Synth"/>
</dbReference>
<evidence type="ECO:0000256" key="5">
    <source>
        <dbReference type="ARBA" id="ARBA00023315"/>
    </source>
</evidence>
<keyword evidence="3" id="KW-0133">Cell shape</keyword>
<dbReference type="SUPFAM" id="SSF55729">
    <property type="entry name" value="Acyl-CoA N-acyltransferases (Nat)"/>
    <property type="match status" value="2"/>
</dbReference>
<dbReference type="GO" id="GO:0016755">
    <property type="term" value="F:aminoacyltransferase activity"/>
    <property type="evidence" value="ECO:0007669"/>
    <property type="project" value="InterPro"/>
</dbReference>
<evidence type="ECO:0000256" key="2">
    <source>
        <dbReference type="ARBA" id="ARBA00022679"/>
    </source>
</evidence>
<evidence type="ECO:0000256" key="4">
    <source>
        <dbReference type="ARBA" id="ARBA00022984"/>
    </source>
</evidence>
<dbReference type="GO" id="GO:0008360">
    <property type="term" value="P:regulation of cell shape"/>
    <property type="evidence" value="ECO:0007669"/>
    <property type="project" value="UniProtKB-KW"/>
</dbReference>
<organism evidence="7 8">
    <name type="scientific">Stecheria intestinalis</name>
    <dbReference type="NCBI Taxonomy" id="2606630"/>
    <lineage>
        <taxon>Bacteria</taxon>
        <taxon>Bacillati</taxon>
        <taxon>Bacillota</taxon>
        <taxon>Erysipelotrichia</taxon>
        <taxon>Erysipelotrichales</taxon>
        <taxon>Erysipelotrichaceae</taxon>
        <taxon>Stecheria</taxon>
    </lineage>
</organism>
<keyword evidence="4" id="KW-0573">Peptidoglycan synthesis</keyword>
<evidence type="ECO:0000313" key="8">
    <source>
        <dbReference type="Proteomes" id="UP000461880"/>
    </source>
</evidence>
<dbReference type="PANTHER" id="PTHR36174:SF1">
    <property type="entry name" value="LIPID II:GLYCINE GLYCYLTRANSFERASE"/>
    <property type="match status" value="1"/>
</dbReference>
<name>A0A7X2NQF0_9FIRM</name>
<accession>A0A7X2NQF0</accession>